<dbReference type="InParanoid" id="A0A1E1LEK0"/>
<dbReference type="Proteomes" id="UP000178129">
    <property type="component" value="Unassembled WGS sequence"/>
</dbReference>
<sequence>MKTVSMLPLKLRALKATSNCEEGHSLEEIHDNMRKANRRWIASAQMTHHLMVFVHEFTACDYATSSTVLDQA</sequence>
<reference evidence="2" key="1">
    <citation type="submission" date="2016-03" db="EMBL/GenBank/DDBJ databases">
        <authorList>
            <person name="Ploux O."/>
        </authorList>
    </citation>
    <scope>NUCLEOTIDE SEQUENCE [LARGE SCALE GENOMIC DNA]</scope>
    <source>
        <strain evidence="2">UK7</strain>
    </source>
</reference>
<keyword evidence="2" id="KW-1185">Reference proteome</keyword>
<evidence type="ECO:0000313" key="2">
    <source>
        <dbReference type="Proteomes" id="UP000178129"/>
    </source>
</evidence>
<gene>
    <name evidence="1" type="ORF">RCO7_14998</name>
</gene>
<evidence type="ECO:0000313" key="1">
    <source>
        <dbReference type="EMBL" id="CZT08958.1"/>
    </source>
</evidence>
<organism evidence="1 2">
    <name type="scientific">Rhynchosporium graminicola</name>
    <dbReference type="NCBI Taxonomy" id="2792576"/>
    <lineage>
        <taxon>Eukaryota</taxon>
        <taxon>Fungi</taxon>
        <taxon>Dikarya</taxon>
        <taxon>Ascomycota</taxon>
        <taxon>Pezizomycotina</taxon>
        <taxon>Leotiomycetes</taxon>
        <taxon>Helotiales</taxon>
        <taxon>Ploettnerulaceae</taxon>
        <taxon>Rhynchosporium</taxon>
    </lineage>
</organism>
<accession>A0A1E1LEK0</accession>
<comment type="caution">
    <text evidence="1">The sequence shown here is derived from an EMBL/GenBank/DDBJ whole genome shotgun (WGS) entry which is preliminary data.</text>
</comment>
<proteinExistence type="predicted"/>
<protein>
    <submittedName>
        <fullName evidence="1">Uncharacterized protein</fullName>
    </submittedName>
</protein>
<dbReference type="EMBL" id="FJUW01000048">
    <property type="protein sequence ID" value="CZT08958.1"/>
    <property type="molecule type" value="Genomic_DNA"/>
</dbReference>
<name>A0A1E1LEK0_9HELO</name>
<dbReference type="AlphaFoldDB" id="A0A1E1LEK0"/>